<evidence type="ECO:0000256" key="2">
    <source>
        <dbReference type="SAM" id="MobiDB-lite"/>
    </source>
</evidence>
<proteinExistence type="inferred from homology"/>
<dbReference type="GO" id="GO:0006749">
    <property type="term" value="P:glutathione metabolic process"/>
    <property type="evidence" value="ECO:0007669"/>
    <property type="project" value="TreeGrafter"/>
</dbReference>
<reference evidence="6 7" key="1">
    <citation type="submission" date="2018-05" db="EMBL/GenBank/DDBJ databases">
        <title>Genome sequencing and assembly of the regulated plant pathogen Lachnellula willkommii and related sister species for the development of diagnostic species identification markers.</title>
        <authorList>
            <person name="Giroux E."/>
            <person name="Bilodeau G."/>
        </authorList>
    </citation>
    <scope>NUCLEOTIDE SEQUENCE [LARGE SCALE GENOMIC DNA]</scope>
    <source>
        <strain evidence="6 7">CBS 160.35</strain>
    </source>
</reference>
<dbReference type="PANTHER" id="PTHR11365">
    <property type="entry name" value="5-OXOPROLINASE RELATED"/>
    <property type="match status" value="1"/>
</dbReference>
<evidence type="ECO:0000313" key="7">
    <source>
        <dbReference type="Proteomes" id="UP000443090"/>
    </source>
</evidence>
<evidence type="ECO:0008006" key="8">
    <source>
        <dbReference type="Google" id="ProtNLM"/>
    </source>
</evidence>
<dbReference type="OrthoDB" id="3643at2759"/>
<protein>
    <recommendedName>
        <fullName evidence="8">5-oxoprolinase</fullName>
    </recommendedName>
</protein>
<feature type="domain" description="Hydantoinase/oxoprolinase N-terminal" evidence="5">
    <location>
        <begin position="23"/>
        <end position="232"/>
    </location>
</feature>
<dbReference type="InterPro" id="IPR003692">
    <property type="entry name" value="Hydantoinase_B"/>
</dbReference>
<evidence type="ECO:0000313" key="6">
    <source>
        <dbReference type="EMBL" id="TVY48774.1"/>
    </source>
</evidence>
<dbReference type="InterPro" id="IPR002821">
    <property type="entry name" value="Hydantoinase_A"/>
</dbReference>
<dbReference type="Pfam" id="PF01968">
    <property type="entry name" value="Hydantoinase_A"/>
    <property type="match status" value="1"/>
</dbReference>
<dbReference type="Proteomes" id="UP000443090">
    <property type="component" value="Unassembled WGS sequence"/>
</dbReference>
<comment type="caution">
    <text evidence="6">The sequence shown here is derived from an EMBL/GenBank/DDBJ whole genome shotgun (WGS) entry which is preliminary data.</text>
</comment>
<dbReference type="InterPro" id="IPR008040">
    <property type="entry name" value="Hydant_A_N"/>
</dbReference>
<organism evidence="6 7">
    <name type="scientific">Lachnellula occidentalis</name>
    <dbReference type="NCBI Taxonomy" id="215460"/>
    <lineage>
        <taxon>Eukaryota</taxon>
        <taxon>Fungi</taxon>
        <taxon>Dikarya</taxon>
        <taxon>Ascomycota</taxon>
        <taxon>Pezizomycotina</taxon>
        <taxon>Leotiomycetes</taxon>
        <taxon>Helotiales</taxon>
        <taxon>Lachnaceae</taxon>
        <taxon>Lachnellula</taxon>
    </lineage>
</organism>
<name>A0A8H8UHS2_9HELO</name>
<feature type="domain" description="Hydantoinase A/oxoprolinase" evidence="3">
    <location>
        <begin position="251"/>
        <end position="542"/>
    </location>
</feature>
<evidence type="ECO:0000256" key="1">
    <source>
        <dbReference type="ARBA" id="ARBA00010403"/>
    </source>
</evidence>
<dbReference type="EMBL" id="QGMI01000033">
    <property type="protein sequence ID" value="TVY48774.1"/>
    <property type="molecule type" value="Genomic_DNA"/>
</dbReference>
<evidence type="ECO:0000259" key="5">
    <source>
        <dbReference type="Pfam" id="PF05378"/>
    </source>
</evidence>
<dbReference type="Pfam" id="PF02538">
    <property type="entry name" value="Hydantoinase_B"/>
    <property type="match status" value="1"/>
</dbReference>
<dbReference type="GO" id="GO:0017168">
    <property type="term" value="F:5-oxoprolinase (ATP-hydrolyzing) activity"/>
    <property type="evidence" value="ECO:0007669"/>
    <property type="project" value="TreeGrafter"/>
</dbReference>
<sequence length="1294" mass="140278">MPESVKITIGTSDPLLTLIYLDLDRGGTFCDVWASISDGREIIFKLLSVDPSSYEDALTEAVRRVLELLTCHPVARGTLLDGSPIEWIRVGTTVATNALLERKGERFAFLTTRGFKDVCLIGNQTRPELFDLNIRRPGVLYDKVVPISGRVTIEDYVLNPYPCNHDFSDTSLVKTASGDVVRIVEELDENHTRRQLEELKSAGYKSLGICFIHSHIFPDHERRVAEIAREIGFDFVTISSDLSQQVKFVNRANSACADAYLARTIRDFVDGFSGNFSVQPQRIEFMQSDGGLVSSSKFSGLKAILSGPAGGVVAIAKTCYDEKEGTPIIGFDMGGTSTDVSRFERSFEHVFDTTISGTTIAAPMLDVKTIAAGGGSILQWKNKMFVVGPESAGAHPGPACYRKGGPLTITDANLLLGRLVPEQFPYIFGPNANEALDTAVVNAKFKHLTIEINSDSGLSFTPEEVAAGFIQMADETMSRPIRNITEARGHALNSHNLVSFGGAGGQHACSIARNLGIPRIIIHKYSSILSAYGIGLASVVSDQSAAVSYTASTENLPLILGKLATLRKQAENDLIAQSIKPDLIQYENYASLRYEGSDTNISVLQPQDNDFVKAFVDQHRREFAFELAGRPVVVDTIRVRGTGDMDTAKVKESLFDELASISTKVSQLPVTAVHRTFLDGAWESIPRLHLSELEVGIHFAGPALILDATQTILIESGSIVSVLKSHIVIDRPESERSSGEDLQVVNPVQLTMFSHRFMSIAEQMGHTLQRIAISTSIKERLDFSCAIFSPDGKLVANAPHVPVHLGSMQYAIQWQHEHWKGRLNPGDVLLTNHPETGGTHLPDLTVITPAFHADSKQIIFYVASRGHHTDIGGIGITSMAPDATELWQEGIAIKTMKLVSNGVFEEDSIRKVFLAVADLPGCSSTRRLNDNISDLKAQIAANQKGLKLISELCQAYSLPYVQFYMRSIQENAELAIREYLQQVYARFNGRELQAIDYYDDGTPVVVKVTIDPETGSAHFDFSGTGEETYSNMNAPPSITSSAIMYALRAMIDSDIPLNEGCLAPIRITIPPSTVLNPSDAVAISGSTIASQRVTDLILKAFQACAASQGCANALGWGMGGKDAETGQVRPGWNYGESIGGGSGAGPGWHGTSGVHVHSTNTKITDLEIIEKRTPVLVRRYEIREGSGGVGEFKGGCGIVREIEARVDLKFSIVSTRRTYSPYGMAGGGDGSVGRNFLWKTGGRKVSIGGMAVVNVKAGESIEINTPGGGGYGPLPEGESVEDRYDTRPTPTFHA</sequence>
<dbReference type="PANTHER" id="PTHR11365:SF2">
    <property type="entry name" value="5-OXOPROLINASE"/>
    <property type="match status" value="1"/>
</dbReference>
<dbReference type="InterPro" id="IPR045079">
    <property type="entry name" value="Oxoprolinase-like"/>
</dbReference>
<comment type="similarity">
    <text evidence="1">Belongs to the oxoprolinase family.</text>
</comment>
<evidence type="ECO:0000259" key="4">
    <source>
        <dbReference type="Pfam" id="PF02538"/>
    </source>
</evidence>
<accession>A0A8H8UHS2</accession>
<feature type="region of interest" description="Disordered" evidence="2">
    <location>
        <begin position="1264"/>
        <end position="1294"/>
    </location>
</feature>
<dbReference type="Pfam" id="PF05378">
    <property type="entry name" value="Hydant_A_N"/>
    <property type="match status" value="1"/>
</dbReference>
<dbReference type="GO" id="GO:0005829">
    <property type="term" value="C:cytosol"/>
    <property type="evidence" value="ECO:0007669"/>
    <property type="project" value="TreeGrafter"/>
</dbReference>
<evidence type="ECO:0000259" key="3">
    <source>
        <dbReference type="Pfam" id="PF01968"/>
    </source>
</evidence>
<gene>
    <name evidence="6" type="ORF">LOCC1_G003366</name>
</gene>
<feature type="domain" description="Hydantoinase B/oxoprolinase" evidence="4">
    <location>
        <begin position="746"/>
        <end position="1273"/>
    </location>
</feature>
<keyword evidence="7" id="KW-1185">Reference proteome</keyword>